<dbReference type="SUPFAM" id="SSF159245">
    <property type="entry name" value="AttH-like"/>
    <property type="match status" value="1"/>
</dbReference>
<proteinExistence type="predicted"/>
<protein>
    <submittedName>
        <fullName evidence="2">Iron ABC transporter permease</fullName>
    </submittedName>
</protein>
<dbReference type="Proteomes" id="UP000594800">
    <property type="component" value="Chromosome"/>
</dbReference>
<dbReference type="AlphaFoldDB" id="A0A7S9LTV1"/>
<reference evidence="2 3" key="1">
    <citation type="submission" date="2020-11" db="EMBL/GenBank/DDBJ databases">
        <title>Description of Pontivivens ytuae sp. nov. isolated from deep sea sediment of Mariana Trench.</title>
        <authorList>
            <person name="Wang Z."/>
            <person name="Sun Q.-L."/>
            <person name="Xu X.-D."/>
            <person name="Tang Y.-Z."/>
            <person name="Zhang J."/>
        </authorList>
    </citation>
    <scope>NUCLEOTIDE SEQUENCE [LARGE SCALE GENOMIC DNA]</scope>
    <source>
        <strain evidence="2 3">MT2928</strain>
    </source>
</reference>
<dbReference type="Pfam" id="PF07143">
    <property type="entry name" value="CrtC"/>
    <property type="match status" value="1"/>
</dbReference>
<organism evidence="2 3">
    <name type="scientific">Pontivivens ytuae</name>
    <dbReference type="NCBI Taxonomy" id="2789856"/>
    <lineage>
        <taxon>Bacteria</taxon>
        <taxon>Pseudomonadati</taxon>
        <taxon>Pseudomonadota</taxon>
        <taxon>Alphaproteobacteria</taxon>
        <taxon>Rhodobacterales</taxon>
        <taxon>Paracoccaceae</taxon>
        <taxon>Pontivivens</taxon>
    </lineage>
</organism>
<feature type="domain" description="AttH" evidence="1">
    <location>
        <begin position="96"/>
        <end position="262"/>
    </location>
</feature>
<accession>A0A7S9LTV1</accession>
<gene>
    <name evidence="2" type="ORF">I0K15_05335</name>
</gene>
<dbReference type="InterPro" id="IPR023374">
    <property type="entry name" value="AttH-like_dom_sf"/>
</dbReference>
<keyword evidence="3" id="KW-1185">Reference proteome</keyword>
<name>A0A7S9LTV1_9RHOB</name>
<dbReference type="Pfam" id="PF17186">
    <property type="entry name" value="Lipocalin_9"/>
    <property type="match status" value="1"/>
</dbReference>
<dbReference type="KEGG" id="poz:I0K15_05335"/>
<evidence type="ECO:0000313" key="3">
    <source>
        <dbReference type="Proteomes" id="UP000594800"/>
    </source>
</evidence>
<dbReference type="PANTHER" id="PTHR38591">
    <property type="entry name" value="HYDROLASE"/>
    <property type="match status" value="1"/>
</dbReference>
<evidence type="ECO:0000313" key="2">
    <source>
        <dbReference type="EMBL" id="QPH55169.1"/>
    </source>
</evidence>
<dbReference type="Gene3D" id="2.40.370.10">
    <property type="entry name" value="AttH-like domain"/>
    <property type="match status" value="2"/>
</dbReference>
<sequence length="387" mass="43008">MNAHWNAFRDGLVAFHPRRPASGTDKKLSAPCSDRSRIRIAAARALTLLLALLLAHPTHSQGFAGLGQTAEGFAIPRPDRPFAFPIDHGAHPDYRIEWWYVTANLETASGEARGIQWTLFRSALEPRRGEGWESPQIWMGHAALTTPATHRYAELFARDGIGQAGVEPQPFAAWIDDWEMAGPTLSDVALRANGEDFSYDLQLSATGPFVPQGERGYSVKSQDGQASYYYSQPFYGVTGTITLDGVTEEVTGTAWLDREWSSQLLSEDQTGWDWFSLNLDDGTRVMAFQLRGARGAYNSGTWIRSDGTPRPLPPEALRFTPLEMAEVAGREVPVRWRVEIPEEGLDVEVDALNPQSWMGTLFSYWEGPVRIEGSHAGRGYLEMTGYE</sequence>
<dbReference type="PANTHER" id="PTHR38591:SF1">
    <property type="entry name" value="BLL1000 PROTEIN"/>
    <property type="match status" value="1"/>
</dbReference>
<dbReference type="EMBL" id="CP064942">
    <property type="protein sequence ID" value="QPH55169.1"/>
    <property type="molecule type" value="Genomic_DNA"/>
</dbReference>
<evidence type="ECO:0000259" key="1">
    <source>
        <dbReference type="Pfam" id="PF07143"/>
    </source>
</evidence>
<dbReference type="InterPro" id="IPR010791">
    <property type="entry name" value="AttH_dom"/>
</dbReference>
<dbReference type="RefSeq" id="WP_196104368.1">
    <property type="nucleotide sequence ID" value="NZ_CP064942.1"/>
</dbReference>